<organism evidence="3 4">
    <name type="scientific">Geomesophilobacter sediminis</name>
    <dbReference type="NCBI Taxonomy" id="2798584"/>
    <lineage>
        <taxon>Bacteria</taxon>
        <taxon>Pseudomonadati</taxon>
        <taxon>Thermodesulfobacteriota</taxon>
        <taxon>Desulfuromonadia</taxon>
        <taxon>Geobacterales</taxon>
        <taxon>Geobacteraceae</taxon>
        <taxon>Geomesophilobacter</taxon>
    </lineage>
</organism>
<proteinExistence type="predicted"/>
<dbReference type="PANTHER" id="PTHR24104">
    <property type="entry name" value="E3 UBIQUITIN-PROTEIN LIGASE NHLRC1-RELATED"/>
    <property type="match status" value="1"/>
</dbReference>
<evidence type="ECO:0000313" key="3">
    <source>
        <dbReference type="EMBL" id="MBJ6727266.1"/>
    </source>
</evidence>
<evidence type="ECO:0000256" key="1">
    <source>
        <dbReference type="ARBA" id="ARBA00022737"/>
    </source>
</evidence>
<dbReference type="PANTHER" id="PTHR24104:SF25">
    <property type="entry name" value="PROTEIN LIN-41"/>
    <property type="match status" value="1"/>
</dbReference>
<dbReference type="InterPro" id="IPR011042">
    <property type="entry name" value="6-blade_b-propeller_TolB-like"/>
</dbReference>
<dbReference type="Proteomes" id="UP000636888">
    <property type="component" value="Unassembled WGS sequence"/>
</dbReference>
<sequence length="381" mass="41650">MKGNNLTSKSMVGKVLRVSLYVALLAGLLSGCAAENKCSYNWETPIFFPPAPDEPHIQYLTGINSSEDIGTIKKQSSFSLFMSGSEAPEVIKRIGKSYGIVARNGKLYIAEGMNGRVDIIDVEKGTFEQPAGLSIPKGMLKYPVNLTLDDEGYLYVADTARKEIVVYDPNGNYSRAIPELWDKRSKVVDVKVFKGNLLALDLGAGRLRVLDRKTGEQISEMGYIEKPDQSLRLPSNMVMNDKGEIFISNIGNNRVMKYDFDGNFLGAFGGGGDTVGSFVKPKGIALGPEGFIYVVDGGTNVVQVFDDKFRPLTYFGWPGLPYGSLNGPAGIAITTDHIDYFKKYAAPGFNIDYLVLVVSQFGQEYCIPRISVYGIGGMAKK</sequence>
<dbReference type="EMBL" id="JAEMHM010000021">
    <property type="protein sequence ID" value="MBJ6727266.1"/>
    <property type="molecule type" value="Genomic_DNA"/>
</dbReference>
<comment type="caution">
    <text evidence="3">The sequence shown here is derived from an EMBL/GenBank/DDBJ whole genome shotgun (WGS) entry which is preliminary data.</text>
</comment>
<keyword evidence="4" id="KW-1185">Reference proteome</keyword>
<dbReference type="Gene3D" id="2.120.10.30">
    <property type="entry name" value="TolB, C-terminal domain"/>
    <property type="match status" value="2"/>
</dbReference>
<dbReference type="PROSITE" id="PS51125">
    <property type="entry name" value="NHL"/>
    <property type="match status" value="1"/>
</dbReference>
<reference evidence="3" key="1">
    <citation type="submission" date="2020-12" db="EMBL/GenBank/DDBJ databases">
        <title>Geomonas sp. Red875, isolated from river sediment.</title>
        <authorList>
            <person name="Xu Z."/>
            <person name="Zhang Z."/>
            <person name="Masuda Y."/>
            <person name="Itoh H."/>
            <person name="Senoo K."/>
        </authorList>
    </citation>
    <scope>NUCLEOTIDE SEQUENCE</scope>
    <source>
        <strain evidence="3">Red875</strain>
    </source>
</reference>
<dbReference type="InterPro" id="IPR001258">
    <property type="entry name" value="NHL_repeat"/>
</dbReference>
<dbReference type="AlphaFoldDB" id="A0A8J7SAD2"/>
<accession>A0A8J7SAD2</accession>
<evidence type="ECO:0008006" key="5">
    <source>
        <dbReference type="Google" id="ProtNLM"/>
    </source>
</evidence>
<name>A0A8J7SAD2_9BACT</name>
<evidence type="ECO:0000256" key="2">
    <source>
        <dbReference type="PROSITE-ProRule" id="PRU00504"/>
    </source>
</evidence>
<dbReference type="RefSeq" id="WP_199386175.1">
    <property type="nucleotide sequence ID" value="NZ_JAEMHM010000021.1"/>
</dbReference>
<keyword evidence="1" id="KW-0677">Repeat</keyword>
<dbReference type="GO" id="GO:0008270">
    <property type="term" value="F:zinc ion binding"/>
    <property type="evidence" value="ECO:0007669"/>
    <property type="project" value="UniProtKB-KW"/>
</dbReference>
<evidence type="ECO:0000313" key="4">
    <source>
        <dbReference type="Proteomes" id="UP000636888"/>
    </source>
</evidence>
<dbReference type="InterPro" id="IPR050952">
    <property type="entry name" value="TRIM-NHL_E3_ligases"/>
</dbReference>
<gene>
    <name evidence="3" type="ORF">JFN93_21350</name>
</gene>
<protein>
    <recommendedName>
        <fullName evidence="5">6-bladed beta-propeller</fullName>
    </recommendedName>
</protein>
<dbReference type="SUPFAM" id="SSF101898">
    <property type="entry name" value="NHL repeat"/>
    <property type="match status" value="1"/>
</dbReference>
<feature type="repeat" description="NHL" evidence="2">
    <location>
        <begin position="268"/>
        <end position="308"/>
    </location>
</feature>
<dbReference type="PROSITE" id="PS51257">
    <property type="entry name" value="PROKAR_LIPOPROTEIN"/>
    <property type="match status" value="1"/>
</dbReference>